<evidence type="ECO:0000256" key="1">
    <source>
        <dbReference type="ARBA" id="ARBA00009869"/>
    </source>
</evidence>
<proteinExistence type="inferred from homology"/>
<sequence length="170" mass="18385">MSVFRGIAHVYGDNIDTDRIIPGKYTKTLDAQTLAAHVLEDLDPNFASRVRPGDVFVAGYHFGAGSSREQAAIALKVAGISVVIARSFAGIFYRNAINIGLPLVEAPDHAILDGHCVWVDLEQGLVVDETSGCVYRSARMPPVMVAILRAGGLVNYLRQYGDYEMECAAT</sequence>
<protein>
    <recommendedName>
        <fullName evidence="3">3-isopropylmalate dehydratase small subunit</fullName>
        <ecNumber evidence="3">4.2.1.33</ecNumber>
    </recommendedName>
    <alternativeName>
        <fullName evidence="3">Alpha-IPM isomerase</fullName>
        <shortName evidence="3">IPMI</shortName>
    </alternativeName>
    <alternativeName>
        <fullName evidence="3">Isopropylmalate isomerase</fullName>
    </alternativeName>
</protein>
<dbReference type="InterPro" id="IPR050075">
    <property type="entry name" value="LeuD"/>
</dbReference>
<dbReference type="GO" id="GO:0009098">
    <property type="term" value="P:L-leucine biosynthetic process"/>
    <property type="evidence" value="ECO:0007669"/>
    <property type="project" value="UniProtKB-UniRule"/>
</dbReference>
<organism evidence="5 6">
    <name type="scientific">Roseiflexus castenholzii (strain DSM 13941 / HLO8)</name>
    <dbReference type="NCBI Taxonomy" id="383372"/>
    <lineage>
        <taxon>Bacteria</taxon>
        <taxon>Bacillati</taxon>
        <taxon>Chloroflexota</taxon>
        <taxon>Chloroflexia</taxon>
        <taxon>Chloroflexales</taxon>
        <taxon>Roseiflexineae</taxon>
        <taxon>Roseiflexaceae</taxon>
        <taxon>Roseiflexus</taxon>
    </lineage>
</organism>
<evidence type="ECO:0000256" key="2">
    <source>
        <dbReference type="ARBA" id="ARBA00023239"/>
    </source>
</evidence>
<dbReference type="Proteomes" id="UP000000263">
    <property type="component" value="Chromosome"/>
</dbReference>
<keyword evidence="6" id="KW-1185">Reference proteome</keyword>
<gene>
    <name evidence="3" type="primary">leuD</name>
    <name evidence="5" type="ordered locus">Rcas_3517</name>
</gene>
<dbReference type="KEGG" id="rca:Rcas_3517"/>
<dbReference type="SUPFAM" id="SSF52016">
    <property type="entry name" value="LeuD/IlvD-like"/>
    <property type="match status" value="1"/>
</dbReference>
<dbReference type="EC" id="4.2.1.33" evidence="3"/>
<dbReference type="UniPathway" id="UPA00048">
    <property type="reaction ID" value="UER00071"/>
</dbReference>
<dbReference type="HAMAP" id="MF_01032">
    <property type="entry name" value="LeuD_type2"/>
    <property type="match status" value="1"/>
</dbReference>
<dbReference type="HOGENOM" id="CLU_081378_1_1_0"/>
<evidence type="ECO:0000256" key="3">
    <source>
        <dbReference type="HAMAP-Rule" id="MF_01032"/>
    </source>
</evidence>
<keyword evidence="2 3" id="KW-0456">Lyase</keyword>
<dbReference type="GO" id="GO:0003861">
    <property type="term" value="F:3-isopropylmalate dehydratase activity"/>
    <property type="evidence" value="ECO:0007669"/>
    <property type="project" value="UniProtKB-UniRule"/>
</dbReference>
<evidence type="ECO:0000313" key="6">
    <source>
        <dbReference type="Proteomes" id="UP000000263"/>
    </source>
</evidence>
<name>A7NPS1_ROSCS</name>
<comment type="function">
    <text evidence="3">Catalyzes the isomerization between 2-isopropylmalate and 3-isopropylmalate, via the formation of 2-isopropylmaleate.</text>
</comment>
<dbReference type="OrthoDB" id="9777465at2"/>
<dbReference type="InterPro" id="IPR015928">
    <property type="entry name" value="Aconitase/3IPM_dehydase_swvl"/>
</dbReference>
<comment type="similarity">
    <text evidence="1 3">Belongs to the LeuD family. LeuD type 2 subfamily.</text>
</comment>
<dbReference type="NCBIfam" id="TIGR02087">
    <property type="entry name" value="LEUD_arch"/>
    <property type="match status" value="1"/>
</dbReference>
<dbReference type="PANTHER" id="PTHR43345:SF2">
    <property type="entry name" value="3-ISOPROPYLMALATE DEHYDRATASE SMALL SUBUNIT 1"/>
    <property type="match status" value="1"/>
</dbReference>
<feature type="domain" description="Aconitase A/isopropylmalate dehydratase small subunit swivel" evidence="4">
    <location>
        <begin position="55"/>
        <end position="101"/>
    </location>
</feature>
<dbReference type="Gene3D" id="3.20.19.10">
    <property type="entry name" value="Aconitase, domain 4"/>
    <property type="match status" value="1"/>
</dbReference>
<comment type="pathway">
    <text evidence="3">Amino-acid biosynthesis; L-leucine biosynthesis; L-leucine from 3-methyl-2-oxobutanoate: step 2/4.</text>
</comment>
<dbReference type="STRING" id="383372.Rcas_3517"/>
<keyword evidence="3" id="KW-0100">Branched-chain amino acid biosynthesis</keyword>
<dbReference type="PANTHER" id="PTHR43345">
    <property type="entry name" value="3-ISOPROPYLMALATE DEHYDRATASE SMALL SUBUNIT 2-RELATED-RELATED"/>
    <property type="match status" value="1"/>
</dbReference>
<dbReference type="InterPro" id="IPR000573">
    <property type="entry name" value="AconitaseA/IPMdHydase_ssu_swvl"/>
</dbReference>
<dbReference type="AlphaFoldDB" id="A7NPS1"/>
<dbReference type="InterPro" id="IPR011827">
    <property type="entry name" value="LeuD_type2/HacB/DmdB"/>
</dbReference>
<accession>A7NPS1</accession>
<dbReference type="eggNOG" id="COG0066">
    <property type="taxonomic scope" value="Bacteria"/>
</dbReference>
<dbReference type="EMBL" id="CP000804">
    <property type="protein sequence ID" value="ABU59567.1"/>
    <property type="molecule type" value="Genomic_DNA"/>
</dbReference>
<reference evidence="5 6" key="1">
    <citation type="submission" date="2007-08" db="EMBL/GenBank/DDBJ databases">
        <title>Complete sequence of Roseiflexus castenholzii DSM 13941.</title>
        <authorList>
            <consortium name="US DOE Joint Genome Institute"/>
            <person name="Copeland A."/>
            <person name="Lucas S."/>
            <person name="Lapidus A."/>
            <person name="Barry K."/>
            <person name="Glavina del Rio T."/>
            <person name="Dalin E."/>
            <person name="Tice H."/>
            <person name="Pitluck S."/>
            <person name="Thompson L.S."/>
            <person name="Brettin T."/>
            <person name="Bruce D."/>
            <person name="Detter J.C."/>
            <person name="Han C."/>
            <person name="Tapia R."/>
            <person name="Schmutz J."/>
            <person name="Larimer F."/>
            <person name="Land M."/>
            <person name="Hauser L."/>
            <person name="Kyrpides N."/>
            <person name="Mikhailova N."/>
            <person name="Bryant D.A."/>
            <person name="Hanada S."/>
            <person name="Tsukatani Y."/>
            <person name="Richardson P."/>
        </authorList>
    </citation>
    <scope>NUCLEOTIDE SEQUENCE [LARGE SCALE GENOMIC DNA]</scope>
    <source>
        <strain evidence="6">DSM 13941 / HLO8</strain>
    </source>
</reference>
<evidence type="ECO:0000313" key="5">
    <source>
        <dbReference type="EMBL" id="ABU59567.1"/>
    </source>
</evidence>
<keyword evidence="3" id="KW-0028">Amino-acid biosynthesis</keyword>
<dbReference type="RefSeq" id="WP_012121990.1">
    <property type="nucleotide sequence ID" value="NC_009767.1"/>
</dbReference>
<comment type="catalytic activity">
    <reaction evidence="3">
        <text>(2R,3S)-3-isopropylmalate = (2S)-2-isopropylmalate</text>
        <dbReference type="Rhea" id="RHEA:32287"/>
        <dbReference type="ChEBI" id="CHEBI:1178"/>
        <dbReference type="ChEBI" id="CHEBI:35121"/>
        <dbReference type="EC" id="4.2.1.33"/>
    </reaction>
</comment>
<comment type="subunit">
    <text evidence="3">Heterodimer of LeuC and LeuD.</text>
</comment>
<keyword evidence="3" id="KW-0432">Leucine biosynthesis</keyword>
<dbReference type="Pfam" id="PF00694">
    <property type="entry name" value="Aconitase_C"/>
    <property type="match status" value="1"/>
</dbReference>
<evidence type="ECO:0000259" key="4">
    <source>
        <dbReference type="Pfam" id="PF00694"/>
    </source>
</evidence>